<dbReference type="InterPro" id="IPR053876">
    <property type="entry name" value="Phage_int_M"/>
</dbReference>
<protein>
    <submittedName>
        <fullName evidence="6">Prophage integrase IntA</fullName>
    </submittedName>
</protein>
<reference evidence="6 7" key="1">
    <citation type="submission" date="2019-07" db="EMBL/GenBank/DDBJ databases">
        <authorList>
            <person name="Brisse S."/>
            <person name="Rodrigues C."/>
            <person name="Thorpe H."/>
        </authorList>
    </citation>
    <scope>NUCLEOTIDE SEQUENCE [LARGE SCALE GENOMIC DNA]</scope>
    <source>
        <strain evidence="6">SB6408</strain>
    </source>
</reference>
<evidence type="ECO:0000256" key="4">
    <source>
        <dbReference type="ARBA" id="ARBA00023172"/>
    </source>
</evidence>
<dbReference type="GO" id="GO:0003677">
    <property type="term" value="F:DNA binding"/>
    <property type="evidence" value="ECO:0007669"/>
    <property type="project" value="UniProtKB-KW"/>
</dbReference>
<keyword evidence="4" id="KW-0233">DNA recombination</keyword>
<dbReference type="EMBL" id="CABGHF010000045">
    <property type="protein sequence ID" value="VUT04113.1"/>
    <property type="molecule type" value="Genomic_DNA"/>
</dbReference>
<dbReference type="InterPro" id="IPR025166">
    <property type="entry name" value="Integrase_DNA_bind_dom"/>
</dbReference>
<dbReference type="InterPro" id="IPR050808">
    <property type="entry name" value="Phage_Integrase"/>
</dbReference>
<dbReference type="PROSITE" id="PS51898">
    <property type="entry name" value="TYR_RECOMBINASE"/>
    <property type="match status" value="1"/>
</dbReference>
<dbReference type="InterPro" id="IPR002104">
    <property type="entry name" value="Integrase_catalytic"/>
</dbReference>
<evidence type="ECO:0000313" key="6">
    <source>
        <dbReference type="EMBL" id="VUT04113.1"/>
    </source>
</evidence>
<evidence type="ECO:0000313" key="7">
    <source>
        <dbReference type="Proteomes" id="UP000318370"/>
    </source>
</evidence>
<dbReference type="Gene3D" id="1.10.443.10">
    <property type="entry name" value="Intergrase catalytic core"/>
    <property type="match status" value="1"/>
</dbReference>
<dbReference type="SUPFAM" id="SSF56349">
    <property type="entry name" value="DNA breaking-rejoining enzymes"/>
    <property type="match status" value="1"/>
</dbReference>
<dbReference type="Proteomes" id="UP000318370">
    <property type="component" value="Unassembled WGS sequence"/>
</dbReference>
<keyword evidence="3" id="KW-0238">DNA-binding</keyword>
<dbReference type="PANTHER" id="PTHR30629:SF2">
    <property type="entry name" value="PROPHAGE INTEGRASE INTS-RELATED"/>
    <property type="match status" value="1"/>
</dbReference>
<accession>A0A564NE23</accession>
<dbReference type="Pfam" id="PF13356">
    <property type="entry name" value="Arm-DNA-bind_3"/>
    <property type="match status" value="1"/>
</dbReference>
<dbReference type="Gene3D" id="3.30.160.390">
    <property type="entry name" value="Integrase, DNA-binding domain"/>
    <property type="match status" value="1"/>
</dbReference>
<gene>
    <name evidence="6" type="primary">intA_4</name>
    <name evidence="6" type="ORF">SB6408_02160</name>
</gene>
<dbReference type="InterPro" id="IPR011010">
    <property type="entry name" value="DNA_brk_join_enz"/>
</dbReference>
<name>A0A564NE23_9ENTR</name>
<dbReference type="InterPro" id="IPR013762">
    <property type="entry name" value="Integrase-like_cat_sf"/>
</dbReference>
<dbReference type="AlphaFoldDB" id="A0A564NE23"/>
<sequence length="405" mass="45770">MAILTDTKARHIKPGDKALPHGGVIGLTLNPTRANKGRGYWIFRYVSPVTQKRRQASLGTYPEISIAEVGKIASAMREQLAKNIDPLEEKSIQQQNEKRKASIPTFQSAAETLHPTLLPGWKNIKHGKQWITTLQTHAFPILGVKTLDTINAADIAEILSPIWLSHPATAKRVKQRIYTVMEWGLAQGYCKINPVDVVAHLLPQQNKLATRARHFPAMPWKAIPLFFANHLHSDNAYDVSRALLAIVILTACRSGEVRAMRWCEINEKQQIWTIPPEKMKGGIQHRVPLTNQAIKIILKMKGRHKDLVFPSVRKQTVLSDMALTSFLRRVEASSDIPDRVATAHGFRSSFRDWCSEHGYSRDLAERALAHAIQSKVEAAYHRTDLLEQRRPMMQAWADYVFSVVT</sequence>
<dbReference type="Pfam" id="PF00589">
    <property type="entry name" value="Phage_integrase"/>
    <property type="match status" value="1"/>
</dbReference>
<comment type="similarity">
    <text evidence="1">Belongs to the 'phage' integrase family.</text>
</comment>
<evidence type="ECO:0000259" key="5">
    <source>
        <dbReference type="PROSITE" id="PS51898"/>
    </source>
</evidence>
<dbReference type="InterPro" id="IPR038488">
    <property type="entry name" value="Integrase_DNA-bd_sf"/>
</dbReference>
<dbReference type="Pfam" id="PF22022">
    <property type="entry name" value="Phage_int_M"/>
    <property type="match status" value="1"/>
</dbReference>
<dbReference type="Gene3D" id="1.10.150.130">
    <property type="match status" value="1"/>
</dbReference>
<dbReference type="CDD" id="cd00801">
    <property type="entry name" value="INT_P4_C"/>
    <property type="match status" value="1"/>
</dbReference>
<dbReference type="InterPro" id="IPR010998">
    <property type="entry name" value="Integrase_recombinase_N"/>
</dbReference>
<proteinExistence type="inferred from homology"/>
<dbReference type="GO" id="GO:0015074">
    <property type="term" value="P:DNA integration"/>
    <property type="evidence" value="ECO:0007669"/>
    <property type="project" value="UniProtKB-KW"/>
</dbReference>
<feature type="domain" description="Tyr recombinase" evidence="5">
    <location>
        <begin position="213"/>
        <end position="393"/>
    </location>
</feature>
<dbReference type="GO" id="GO:0006310">
    <property type="term" value="P:DNA recombination"/>
    <property type="evidence" value="ECO:0007669"/>
    <property type="project" value="UniProtKB-KW"/>
</dbReference>
<dbReference type="PANTHER" id="PTHR30629">
    <property type="entry name" value="PROPHAGE INTEGRASE"/>
    <property type="match status" value="1"/>
</dbReference>
<keyword evidence="2" id="KW-0229">DNA integration</keyword>
<evidence type="ECO:0000256" key="3">
    <source>
        <dbReference type="ARBA" id="ARBA00023125"/>
    </source>
</evidence>
<dbReference type="RefSeq" id="WP_004132706.1">
    <property type="nucleotide sequence ID" value="NZ_CABGHF010000045.1"/>
</dbReference>
<organism evidence="6 7">
    <name type="scientific">Klebsiella spallanzanii</name>
    <dbReference type="NCBI Taxonomy" id="2587528"/>
    <lineage>
        <taxon>Bacteria</taxon>
        <taxon>Pseudomonadati</taxon>
        <taxon>Pseudomonadota</taxon>
        <taxon>Gammaproteobacteria</taxon>
        <taxon>Enterobacterales</taxon>
        <taxon>Enterobacteriaceae</taxon>
        <taxon>Klebsiella/Raoultella group</taxon>
        <taxon>Klebsiella</taxon>
    </lineage>
</organism>
<evidence type="ECO:0000256" key="1">
    <source>
        <dbReference type="ARBA" id="ARBA00008857"/>
    </source>
</evidence>
<evidence type="ECO:0000256" key="2">
    <source>
        <dbReference type="ARBA" id="ARBA00022908"/>
    </source>
</evidence>